<accession>A0A401GTJ1</accession>
<reference evidence="2 3" key="1">
    <citation type="journal article" date="2018" name="Sci. Rep.">
        <title>Genome sequence of the cauliflower mushroom Sparassis crispa (Hanabiratake) and its association with beneficial usage.</title>
        <authorList>
            <person name="Kiyama R."/>
            <person name="Furutani Y."/>
            <person name="Kawaguchi K."/>
            <person name="Nakanishi T."/>
        </authorList>
    </citation>
    <scope>NUCLEOTIDE SEQUENCE [LARGE SCALE GENOMIC DNA]</scope>
</reference>
<dbReference type="EMBL" id="BFAD01000008">
    <property type="protein sequence ID" value="GBE85499.1"/>
    <property type="molecule type" value="Genomic_DNA"/>
</dbReference>
<dbReference type="InParanoid" id="A0A401GTJ1"/>
<proteinExistence type="predicted"/>
<dbReference type="GeneID" id="38782416"/>
<sequence>MGQCWRILNLDTWQVICDGGKLGEWLFYDSLPSDLVELLAIPFSGTPTRTLFTPTNALGRLELPGEILLCIFDEVDDLHDAICLGLTNTALRSVGHKRIQRLIVETTAPWAGYRIVCLGEYMHNDDLPVDMLTEEEEHIMLVKPTQEDLQDPTEYDHRHLEICATKLYNFAMEHFRTLRLQSYSEDFERQWEMPSHERKLLKELSTPLWEDTDDEDTDDEDTDDEDTDDTDAILEESTDTHESSITEQNNGEEASADDDKVSEQVDASAWVLCNLTNANMSVPMPRPH</sequence>
<evidence type="ECO:0000313" key="3">
    <source>
        <dbReference type="Proteomes" id="UP000287166"/>
    </source>
</evidence>
<evidence type="ECO:0000313" key="2">
    <source>
        <dbReference type="EMBL" id="GBE85499.1"/>
    </source>
</evidence>
<dbReference type="AlphaFoldDB" id="A0A401GTJ1"/>
<dbReference type="OrthoDB" id="2588098at2759"/>
<dbReference type="Proteomes" id="UP000287166">
    <property type="component" value="Unassembled WGS sequence"/>
</dbReference>
<name>A0A401GTJ1_9APHY</name>
<protein>
    <submittedName>
        <fullName evidence="2">Uncharacterized protein</fullName>
    </submittedName>
</protein>
<organism evidence="2 3">
    <name type="scientific">Sparassis crispa</name>
    <dbReference type="NCBI Taxonomy" id="139825"/>
    <lineage>
        <taxon>Eukaryota</taxon>
        <taxon>Fungi</taxon>
        <taxon>Dikarya</taxon>
        <taxon>Basidiomycota</taxon>
        <taxon>Agaricomycotina</taxon>
        <taxon>Agaricomycetes</taxon>
        <taxon>Polyporales</taxon>
        <taxon>Sparassidaceae</taxon>
        <taxon>Sparassis</taxon>
    </lineage>
</organism>
<evidence type="ECO:0000256" key="1">
    <source>
        <dbReference type="SAM" id="MobiDB-lite"/>
    </source>
</evidence>
<feature type="compositionally biased region" description="Acidic residues" evidence="1">
    <location>
        <begin position="210"/>
        <end position="237"/>
    </location>
</feature>
<dbReference type="RefSeq" id="XP_027616412.1">
    <property type="nucleotide sequence ID" value="XM_027760611.1"/>
</dbReference>
<comment type="caution">
    <text evidence="2">The sequence shown here is derived from an EMBL/GenBank/DDBJ whole genome shotgun (WGS) entry which is preliminary data.</text>
</comment>
<gene>
    <name evidence="2" type="ORF">SCP_0800160</name>
</gene>
<feature type="region of interest" description="Disordered" evidence="1">
    <location>
        <begin position="203"/>
        <end position="263"/>
    </location>
</feature>
<keyword evidence="3" id="KW-1185">Reference proteome</keyword>